<dbReference type="EMBL" id="KK583206">
    <property type="protein sequence ID" value="KDO29335.1"/>
    <property type="molecule type" value="Genomic_DNA"/>
</dbReference>
<dbReference type="VEuPathDB" id="FungiDB:SPRG_05871"/>
<dbReference type="OrthoDB" id="78858at2759"/>
<reference evidence="2 3" key="1">
    <citation type="journal article" date="2013" name="PLoS Genet.">
        <title>Distinctive expansion of potential virulence genes in the genome of the oomycete fish pathogen Saprolegnia parasitica.</title>
        <authorList>
            <person name="Jiang R.H."/>
            <person name="de Bruijn I."/>
            <person name="Haas B.J."/>
            <person name="Belmonte R."/>
            <person name="Lobach L."/>
            <person name="Christie J."/>
            <person name="van den Ackerveken G."/>
            <person name="Bottin A."/>
            <person name="Bulone V."/>
            <person name="Diaz-Moreno S.M."/>
            <person name="Dumas B."/>
            <person name="Fan L."/>
            <person name="Gaulin E."/>
            <person name="Govers F."/>
            <person name="Grenville-Briggs L.J."/>
            <person name="Horner N.R."/>
            <person name="Levin J.Z."/>
            <person name="Mammella M."/>
            <person name="Meijer H.J."/>
            <person name="Morris P."/>
            <person name="Nusbaum C."/>
            <person name="Oome S."/>
            <person name="Phillips A.J."/>
            <person name="van Rooyen D."/>
            <person name="Rzeszutek E."/>
            <person name="Saraiva M."/>
            <person name="Secombes C.J."/>
            <person name="Seidl M.F."/>
            <person name="Snel B."/>
            <person name="Stassen J.H."/>
            <person name="Sykes S."/>
            <person name="Tripathy S."/>
            <person name="van den Berg H."/>
            <person name="Vega-Arreguin J.C."/>
            <person name="Wawra S."/>
            <person name="Young S.K."/>
            <person name="Zeng Q."/>
            <person name="Dieguez-Uribeondo J."/>
            <person name="Russ C."/>
            <person name="Tyler B.M."/>
            <person name="van West P."/>
        </authorList>
    </citation>
    <scope>NUCLEOTIDE SEQUENCE [LARGE SCALE GENOMIC DNA]</scope>
    <source>
        <strain evidence="2 3">CBS 223.65</strain>
    </source>
</reference>
<gene>
    <name evidence="2" type="ORF">SPRG_05871</name>
</gene>
<evidence type="ECO:0000256" key="1">
    <source>
        <dbReference type="SAM" id="Coils"/>
    </source>
</evidence>
<name>A0A067CJH1_SAPPC</name>
<dbReference type="KEGG" id="spar:SPRG_05871"/>
<evidence type="ECO:0000313" key="3">
    <source>
        <dbReference type="Proteomes" id="UP000030745"/>
    </source>
</evidence>
<proteinExistence type="predicted"/>
<dbReference type="STRING" id="695850.A0A067CJH1"/>
<organism evidence="2 3">
    <name type="scientific">Saprolegnia parasitica (strain CBS 223.65)</name>
    <dbReference type="NCBI Taxonomy" id="695850"/>
    <lineage>
        <taxon>Eukaryota</taxon>
        <taxon>Sar</taxon>
        <taxon>Stramenopiles</taxon>
        <taxon>Oomycota</taxon>
        <taxon>Saprolegniomycetes</taxon>
        <taxon>Saprolegniales</taxon>
        <taxon>Saprolegniaceae</taxon>
        <taxon>Saprolegnia</taxon>
    </lineage>
</organism>
<dbReference type="RefSeq" id="XP_012199838.1">
    <property type="nucleotide sequence ID" value="XM_012344448.1"/>
</dbReference>
<keyword evidence="3" id="KW-1185">Reference proteome</keyword>
<dbReference type="PANTHER" id="PTHR15276:SF0">
    <property type="entry name" value="COILED-COIL DOMAIN-CONTAINING PROTEIN 6"/>
    <property type="match status" value="1"/>
</dbReference>
<keyword evidence="1" id="KW-0175">Coiled coil</keyword>
<dbReference type="OMA" id="ETEQEFM"/>
<dbReference type="AlphaFoldDB" id="A0A067CJH1"/>
<feature type="coiled-coil region" evidence="1">
    <location>
        <begin position="82"/>
        <end position="170"/>
    </location>
</feature>
<protein>
    <submittedName>
        <fullName evidence="2">Uncharacterized protein</fullName>
    </submittedName>
</protein>
<dbReference type="PANTHER" id="PTHR15276">
    <property type="entry name" value="H4 D10S170 PROTEIN-RELATED"/>
    <property type="match status" value="1"/>
</dbReference>
<evidence type="ECO:0000313" key="2">
    <source>
        <dbReference type="EMBL" id="KDO29335.1"/>
    </source>
</evidence>
<accession>A0A067CJH1</accession>
<dbReference type="Proteomes" id="UP000030745">
    <property type="component" value="Unassembled WGS sequence"/>
</dbReference>
<dbReference type="Pfam" id="PF09755">
    <property type="entry name" value="DUF2046"/>
    <property type="match status" value="1"/>
</dbReference>
<sequence>MPTSSPETTTTTPETEVERLTRRNAYLEAELRRSREELVRFGSDAERSEERLTNKLLMRLGQLRQEKEQLALSVEREEEFLTNTLQRKLRQLQQDKIDLENKLETEQEFMVNRLQKQLEAALNANPGSQNAILDKVNLENELEQEQEYVVNRLQKQVLSVKVEKRKMETRLLEEMMSMVTLLEVQVYANVPAVTALDNLERELHAMKDSIYVRMKKQQAAPISDDISETHALNNEVLLEQLAPGFQRPSFSRRGTL</sequence>
<dbReference type="GeneID" id="24128245"/>
<dbReference type="InterPro" id="IPR019152">
    <property type="entry name" value="DUF2046"/>
</dbReference>